<reference evidence="2 3" key="1">
    <citation type="submission" date="2020-07" db="EMBL/GenBank/DDBJ databases">
        <title>Sequencing the genomes of 1000 actinobacteria strains.</title>
        <authorList>
            <person name="Klenk H.-P."/>
        </authorList>
    </citation>
    <scope>NUCLEOTIDE SEQUENCE [LARGE SCALE GENOMIC DNA]</scope>
    <source>
        <strain evidence="2 3">DSM 103833</strain>
    </source>
</reference>
<dbReference type="InterPro" id="IPR016040">
    <property type="entry name" value="NAD(P)-bd_dom"/>
</dbReference>
<dbReference type="EMBL" id="JACCFP010000001">
    <property type="protein sequence ID" value="NYJ02278.1"/>
    <property type="molecule type" value="Genomic_DNA"/>
</dbReference>
<keyword evidence="3" id="KW-1185">Reference proteome</keyword>
<dbReference type="InterPro" id="IPR036291">
    <property type="entry name" value="NAD(P)-bd_dom_sf"/>
</dbReference>
<feature type="domain" description="NAD(P)-binding" evidence="1">
    <location>
        <begin position="7"/>
        <end position="203"/>
    </location>
</feature>
<dbReference type="SUPFAM" id="SSF51735">
    <property type="entry name" value="NAD(P)-binding Rossmann-fold domains"/>
    <property type="match status" value="1"/>
</dbReference>
<dbReference type="PANTHER" id="PTHR15020">
    <property type="entry name" value="FLAVIN REDUCTASE-RELATED"/>
    <property type="match status" value="1"/>
</dbReference>
<evidence type="ECO:0000313" key="2">
    <source>
        <dbReference type="EMBL" id="NYJ02278.1"/>
    </source>
</evidence>
<dbReference type="Gene3D" id="3.40.50.720">
    <property type="entry name" value="NAD(P)-binding Rossmann-like Domain"/>
    <property type="match status" value="1"/>
</dbReference>
<protein>
    <submittedName>
        <fullName evidence="2">Uncharacterized protein YbjT (DUF2867 family)</fullName>
    </submittedName>
</protein>
<evidence type="ECO:0000313" key="3">
    <source>
        <dbReference type="Proteomes" id="UP000530424"/>
    </source>
</evidence>
<dbReference type="AlphaFoldDB" id="A0A853C724"/>
<organism evidence="2 3">
    <name type="scientific">Nocardioides thalensis</name>
    <dbReference type="NCBI Taxonomy" id="1914755"/>
    <lineage>
        <taxon>Bacteria</taxon>
        <taxon>Bacillati</taxon>
        <taxon>Actinomycetota</taxon>
        <taxon>Actinomycetes</taxon>
        <taxon>Propionibacteriales</taxon>
        <taxon>Nocardioidaceae</taxon>
        <taxon>Nocardioides</taxon>
    </lineage>
</organism>
<gene>
    <name evidence="2" type="ORF">HNR19_002976</name>
</gene>
<dbReference type="Proteomes" id="UP000530424">
    <property type="component" value="Unassembled WGS sequence"/>
</dbReference>
<accession>A0A853C724</accession>
<name>A0A853C724_9ACTN</name>
<dbReference type="PANTHER" id="PTHR15020:SF50">
    <property type="entry name" value="UPF0659 PROTEIN YMR090W"/>
    <property type="match status" value="1"/>
</dbReference>
<proteinExistence type="predicted"/>
<dbReference type="Pfam" id="PF13460">
    <property type="entry name" value="NAD_binding_10"/>
    <property type="match status" value="1"/>
</dbReference>
<sequence>MKVLVVGASRGSGNQVVRELAAAGHDVTAFARTASAADYGDAAVRRVDGDVMSPADVEKAVIGQDAVVVTLGISDNPLKVQWLHRASTPLRVRSDGTREVVGAMQRQGVTRLVVESMYGLGDTYRNLPISLKVFLSFVIKRQVEDSERQEDVVRGSGLDWTLIRPVVLHDGEETEAARVSANDEFDGLKVSRRQVARAIAETLGRSDAAHATLTVSGR</sequence>
<comment type="caution">
    <text evidence="2">The sequence shown here is derived from an EMBL/GenBank/DDBJ whole genome shotgun (WGS) entry which is preliminary data.</text>
</comment>
<dbReference type="RefSeq" id="WP_179668668.1">
    <property type="nucleotide sequence ID" value="NZ_JACCFP010000001.1"/>
</dbReference>
<evidence type="ECO:0000259" key="1">
    <source>
        <dbReference type="Pfam" id="PF13460"/>
    </source>
</evidence>